<comment type="similarity">
    <text evidence="2">Belongs to the EMC6 family.</text>
</comment>
<feature type="compositionally biased region" description="Polar residues" evidence="7">
    <location>
        <begin position="1"/>
        <end position="13"/>
    </location>
</feature>
<accession>A0A7M7KUU4</accession>
<dbReference type="Pfam" id="PF07019">
    <property type="entry name" value="EMC6"/>
    <property type="match status" value="1"/>
</dbReference>
<evidence type="ECO:0000256" key="7">
    <source>
        <dbReference type="SAM" id="MobiDB-lite"/>
    </source>
</evidence>
<keyword evidence="5 8" id="KW-1133">Transmembrane helix</keyword>
<dbReference type="InParanoid" id="A0A7M7KUU4"/>
<dbReference type="GO" id="GO:0005739">
    <property type="term" value="C:mitochondrion"/>
    <property type="evidence" value="ECO:0007669"/>
    <property type="project" value="GOC"/>
</dbReference>
<keyword evidence="6 8" id="KW-0472">Membrane</keyword>
<keyword evidence="4" id="KW-0256">Endoplasmic reticulum</keyword>
<dbReference type="OMA" id="ANSEWPD"/>
<dbReference type="PANTHER" id="PTHR12906">
    <property type="entry name" value="PROTEIN C20ORF24 RAB5-INTERACTING PROTEIN"/>
    <property type="match status" value="1"/>
</dbReference>
<dbReference type="RefSeq" id="XP_022671004.1">
    <property type="nucleotide sequence ID" value="XM_022815269.1"/>
</dbReference>
<dbReference type="PANTHER" id="PTHR12906:SF0">
    <property type="entry name" value="GEL COMPLEX SUBUNIT OPTI"/>
    <property type="match status" value="1"/>
</dbReference>
<feature type="transmembrane region" description="Helical" evidence="8">
    <location>
        <begin position="110"/>
        <end position="128"/>
    </location>
</feature>
<keyword evidence="10" id="KW-1185">Reference proteome</keyword>
<evidence type="ECO:0008006" key="11">
    <source>
        <dbReference type="Google" id="ProtNLM"/>
    </source>
</evidence>
<reference evidence="9" key="1">
    <citation type="submission" date="2021-01" db="UniProtKB">
        <authorList>
            <consortium name="EnsemblMetazoa"/>
        </authorList>
    </citation>
    <scope>IDENTIFICATION</scope>
</reference>
<organism evidence="9 10">
    <name type="scientific">Varroa destructor</name>
    <name type="common">Honeybee mite</name>
    <dbReference type="NCBI Taxonomy" id="109461"/>
    <lineage>
        <taxon>Eukaryota</taxon>
        <taxon>Metazoa</taxon>
        <taxon>Ecdysozoa</taxon>
        <taxon>Arthropoda</taxon>
        <taxon>Chelicerata</taxon>
        <taxon>Arachnida</taxon>
        <taxon>Acari</taxon>
        <taxon>Parasitiformes</taxon>
        <taxon>Mesostigmata</taxon>
        <taxon>Gamasina</taxon>
        <taxon>Dermanyssoidea</taxon>
        <taxon>Varroidae</taxon>
        <taxon>Varroa</taxon>
    </lineage>
</organism>
<dbReference type="KEGG" id="vde:111254429"/>
<sequence>MSATTGNVRQRANSIRKKDPAEVPPLYQRILTANSDWPDKEEFLDVIFWLRQLFAVIIGIIWGVLPLKGIIGIVLFCMVNTALVYIYASYFQQVDEEDFGDSWEFAKEGFMTTFAGFLVSWIIVYTGLHADDPSLA</sequence>
<evidence type="ECO:0000256" key="5">
    <source>
        <dbReference type="ARBA" id="ARBA00022989"/>
    </source>
</evidence>
<dbReference type="GO" id="GO:0097250">
    <property type="term" value="P:mitochondrial respirasome assembly"/>
    <property type="evidence" value="ECO:0007669"/>
    <property type="project" value="InterPro"/>
</dbReference>
<feature type="transmembrane region" description="Helical" evidence="8">
    <location>
        <begin position="70"/>
        <end position="90"/>
    </location>
</feature>
<protein>
    <recommendedName>
        <fullName evidence="11">Rab5-interacting protein</fullName>
    </recommendedName>
</protein>
<feature type="transmembrane region" description="Helical" evidence="8">
    <location>
        <begin position="46"/>
        <end position="65"/>
    </location>
</feature>
<evidence type="ECO:0000256" key="6">
    <source>
        <dbReference type="ARBA" id="ARBA00023136"/>
    </source>
</evidence>
<dbReference type="OrthoDB" id="286395at2759"/>
<name>A0A7M7KUU4_VARDE</name>
<dbReference type="GO" id="GO:0005789">
    <property type="term" value="C:endoplasmic reticulum membrane"/>
    <property type="evidence" value="ECO:0007669"/>
    <property type="project" value="UniProtKB-SubCell"/>
</dbReference>
<dbReference type="GeneID" id="111254429"/>
<evidence type="ECO:0000256" key="2">
    <source>
        <dbReference type="ARBA" id="ARBA00009436"/>
    </source>
</evidence>
<comment type="subcellular location">
    <subcellularLocation>
        <location evidence="1">Endoplasmic reticulum membrane</location>
        <topology evidence="1">Multi-pass membrane protein</topology>
    </subcellularLocation>
</comment>
<dbReference type="FunCoup" id="A0A7M7KUU4">
    <property type="interactions" value="1376"/>
</dbReference>
<evidence type="ECO:0000256" key="4">
    <source>
        <dbReference type="ARBA" id="ARBA00022824"/>
    </source>
</evidence>
<evidence type="ECO:0000313" key="9">
    <source>
        <dbReference type="EnsemblMetazoa" id="XP_022671004"/>
    </source>
</evidence>
<dbReference type="Proteomes" id="UP000594260">
    <property type="component" value="Unplaced"/>
</dbReference>
<feature type="region of interest" description="Disordered" evidence="7">
    <location>
        <begin position="1"/>
        <end position="20"/>
    </location>
</feature>
<dbReference type="InterPro" id="IPR010742">
    <property type="entry name" value="RCAF1"/>
</dbReference>
<evidence type="ECO:0000313" key="10">
    <source>
        <dbReference type="Proteomes" id="UP000594260"/>
    </source>
</evidence>
<dbReference type="AlphaFoldDB" id="A0A7M7KUU4"/>
<evidence type="ECO:0000256" key="8">
    <source>
        <dbReference type="SAM" id="Phobius"/>
    </source>
</evidence>
<proteinExistence type="inferred from homology"/>
<keyword evidence="3 8" id="KW-0812">Transmembrane</keyword>
<evidence type="ECO:0000256" key="1">
    <source>
        <dbReference type="ARBA" id="ARBA00004477"/>
    </source>
</evidence>
<dbReference type="InterPro" id="IPR029008">
    <property type="entry name" value="EMC6-like"/>
</dbReference>
<dbReference type="EnsemblMetazoa" id="XM_022815269">
    <property type="protein sequence ID" value="XP_022671004"/>
    <property type="gene ID" value="LOC111254429"/>
</dbReference>
<evidence type="ECO:0000256" key="3">
    <source>
        <dbReference type="ARBA" id="ARBA00022692"/>
    </source>
</evidence>